<feature type="non-terminal residue" evidence="1">
    <location>
        <position position="70"/>
    </location>
</feature>
<reference evidence="1" key="1">
    <citation type="submission" date="2021-06" db="EMBL/GenBank/DDBJ databases">
        <authorList>
            <person name="Kallberg Y."/>
            <person name="Tangrot J."/>
            <person name="Rosling A."/>
        </authorList>
    </citation>
    <scope>NUCLEOTIDE SEQUENCE</scope>
    <source>
        <strain evidence="1">MA461A</strain>
    </source>
</reference>
<keyword evidence="2" id="KW-1185">Reference proteome</keyword>
<dbReference type="EMBL" id="CAJVQC010108732">
    <property type="protein sequence ID" value="CAG8834284.1"/>
    <property type="molecule type" value="Genomic_DNA"/>
</dbReference>
<sequence>LDLDRYDVTLDFDIDTGIRNFLILTFMMDFFLFSPPLLQSAENGTCPDNPNNIPLYWWNVGVASLFIFVS</sequence>
<comment type="caution">
    <text evidence="1">The sequence shown here is derived from an EMBL/GenBank/DDBJ whole genome shotgun (WGS) entry which is preliminary data.</text>
</comment>
<gene>
    <name evidence="1" type="ORF">RPERSI_LOCUS29145</name>
</gene>
<name>A0ACA9SER5_9GLOM</name>
<evidence type="ECO:0000313" key="2">
    <source>
        <dbReference type="Proteomes" id="UP000789920"/>
    </source>
</evidence>
<accession>A0ACA9SER5</accession>
<proteinExistence type="predicted"/>
<organism evidence="1 2">
    <name type="scientific">Racocetra persica</name>
    <dbReference type="NCBI Taxonomy" id="160502"/>
    <lineage>
        <taxon>Eukaryota</taxon>
        <taxon>Fungi</taxon>
        <taxon>Fungi incertae sedis</taxon>
        <taxon>Mucoromycota</taxon>
        <taxon>Glomeromycotina</taxon>
        <taxon>Glomeromycetes</taxon>
        <taxon>Diversisporales</taxon>
        <taxon>Gigasporaceae</taxon>
        <taxon>Racocetra</taxon>
    </lineage>
</organism>
<feature type="non-terminal residue" evidence="1">
    <location>
        <position position="1"/>
    </location>
</feature>
<evidence type="ECO:0000313" key="1">
    <source>
        <dbReference type="EMBL" id="CAG8834284.1"/>
    </source>
</evidence>
<dbReference type="Proteomes" id="UP000789920">
    <property type="component" value="Unassembled WGS sequence"/>
</dbReference>
<protein>
    <submittedName>
        <fullName evidence="1">25671_t:CDS:1</fullName>
    </submittedName>
</protein>